<name>A0A8S5R778_9VIRU</name>
<sequence>MDEAGISLEKIGAAERILSGIRPDSGLTVSSYRSRSSVCVIGRATSVFEFQNTYDHEKGHVTMHIAEALGIDPFGEELQYLAGEIGRKTYPVARMYLCSRCGG</sequence>
<reference evidence="1" key="1">
    <citation type="journal article" date="2021" name="Proc. Natl. Acad. Sci. U.S.A.">
        <title>A Catalog of Tens of Thousands of Viruses from Human Metagenomes Reveals Hidden Associations with Chronic Diseases.</title>
        <authorList>
            <person name="Tisza M.J."/>
            <person name="Buck C.B."/>
        </authorList>
    </citation>
    <scope>NUCLEOTIDE SEQUENCE</scope>
    <source>
        <strain evidence="1">Ctee23</strain>
    </source>
</reference>
<protein>
    <submittedName>
        <fullName evidence="1">Uncharacterized protein</fullName>
    </submittedName>
</protein>
<proteinExistence type="predicted"/>
<organism evidence="1">
    <name type="scientific">virus sp. ctee23</name>
    <dbReference type="NCBI Taxonomy" id="2826809"/>
    <lineage>
        <taxon>Viruses</taxon>
    </lineage>
</organism>
<accession>A0A8S5R778</accession>
<evidence type="ECO:0000313" key="1">
    <source>
        <dbReference type="EMBL" id="DAE27256.1"/>
    </source>
</evidence>
<dbReference type="EMBL" id="BK015833">
    <property type="protein sequence ID" value="DAE27256.1"/>
    <property type="molecule type" value="Genomic_DNA"/>
</dbReference>